<protein>
    <submittedName>
        <fullName evidence="2">Uncharacterized protein</fullName>
    </submittedName>
</protein>
<evidence type="ECO:0000313" key="2">
    <source>
        <dbReference type="EMBL" id="CAD5120724.1"/>
    </source>
</evidence>
<dbReference type="PANTHER" id="PTHR41148:SF1">
    <property type="entry name" value="LP09875P"/>
    <property type="match status" value="1"/>
</dbReference>
<organism evidence="2 3">
    <name type="scientific">Dimorphilus gyrociliatus</name>
    <dbReference type="NCBI Taxonomy" id="2664684"/>
    <lineage>
        <taxon>Eukaryota</taxon>
        <taxon>Metazoa</taxon>
        <taxon>Spiralia</taxon>
        <taxon>Lophotrochozoa</taxon>
        <taxon>Annelida</taxon>
        <taxon>Polychaeta</taxon>
        <taxon>Polychaeta incertae sedis</taxon>
        <taxon>Dinophilidae</taxon>
        <taxon>Dimorphilus</taxon>
    </lineage>
</organism>
<feature type="compositionally biased region" description="Acidic residues" evidence="1">
    <location>
        <begin position="255"/>
        <end position="267"/>
    </location>
</feature>
<evidence type="ECO:0000256" key="1">
    <source>
        <dbReference type="SAM" id="MobiDB-lite"/>
    </source>
</evidence>
<name>A0A7I8VYQ9_9ANNE</name>
<dbReference type="InterPro" id="IPR011993">
    <property type="entry name" value="PH-like_dom_sf"/>
</dbReference>
<feature type="compositionally biased region" description="Basic and acidic residues" evidence="1">
    <location>
        <begin position="293"/>
        <end position="305"/>
    </location>
</feature>
<proteinExistence type="predicted"/>
<feature type="region of interest" description="Disordered" evidence="1">
    <location>
        <begin position="324"/>
        <end position="390"/>
    </location>
</feature>
<dbReference type="PANTHER" id="PTHR41148">
    <property type="entry name" value="LP09875P"/>
    <property type="match status" value="1"/>
</dbReference>
<comment type="caution">
    <text evidence="2">The sequence shown here is derived from an EMBL/GenBank/DDBJ whole genome shotgun (WGS) entry which is preliminary data.</text>
</comment>
<feature type="compositionally biased region" description="Low complexity" evidence="1">
    <location>
        <begin position="280"/>
        <end position="292"/>
    </location>
</feature>
<gene>
    <name evidence="2" type="ORF">DGYR_LOCUS8773</name>
</gene>
<feature type="region of interest" description="Disordered" evidence="1">
    <location>
        <begin position="232"/>
        <end position="308"/>
    </location>
</feature>
<keyword evidence="3" id="KW-1185">Reference proteome</keyword>
<dbReference type="Gene3D" id="2.30.29.30">
    <property type="entry name" value="Pleckstrin-homology domain (PH domain)/Phosphotyrosine-binding domain (PTB)"/>
    <property type="match status" value="1"/>
</dbReference>
<feature type="compositionally biased region" description="Basic and acidic residues" evidence="1">
    <location>
        <begin position="331"/>
        <end position="340"/>
    </location>
</feature>
<evidence type="ECO:0000313" key="3">
    <source>
        <dbReference type="Proteomes" id="UP000549394"/>
    </source>
</evidence>
<dbReference type="OrthoDB" id="9994380at2759"/>
<dbReference type="Proteomes" id="UP000549394">
    <property type="component" value="Unassembled WGS sequence"/>
</dbReference>
<accession>A0A7I8VYQ9</accession>
<dbReference type="EMBL" id="CAJFCJ010000013">
    <property type="protein sequence ID" value="CAD5120724.1"/>
    <property type="molecule type" value="Genomic_DNA"/>
</dbReference>
<reference evidence="2 3" key="1">
    <citation type="submission" date="2020-08" db="EMBL/GenBank/DDBJ databases">
        <authorList>
            <person name="Hejnol A."/>
        </authorList>
    </citation>
    <scope>NUCLEOTIDE SEQUENCE [LARGE SCALE GENOMIC DNA]</scope>
</reference>
<sequence>MSSLSSRKSSKKFYVQYLGWMESSGLWGREFTEPIVRELVLRRHNDELPKLTIDISKKEVKIIQMGDKKKIKYPFQPSKDVTYATQALSPDEDVVACIFLGYNPNTKRAVHVHAYRCDSADTAQALVDTFNSLCVQLEENEKRVRRIEEELVSMGKIMARASTNIRQRKTPTIASDDVSSVTSARTHETLESNEEYKPVSQVSYIQDKVIADPNVMDEELPYHRLAAELREKLGSKQRPAQKTGPLVYPPKDYDLSADDDDDDDDEYGPQNSNENDEGRQSSTYSDRSSSQDGGREVEKSKDKAAAKVLPLFTNQARLVFSNEDLTAEQSKNYKREEMTPKFRKVASPTNHKDFNQPFNRRYSPSALGLKPRSNGKAEKKHQKNHWSFDR</sequence>
<dbReference type="AlphaFoldDB" id="A0A7I8VYQ9"/>
<dbReference type="SUPFAM" id="SSF50729">
    <property type="entry name" value="PH domain-like"/>
    <property type="match status" value="1"/>
</dbReference>